<organism evidence="1 2">
    <name type="scientific">Actinacidiphila acidipaludis</name>
    <dbReference type="NCBI Taxonomy" id="2873382"/>
    <lineage>
        <taxon>Bacteria</taxon>
        <taxon>Bacillati</taxon>
        <taxon>Actinomycetota</taxon>
        <taxon>Actinomycetes</taxon>
        <taxon>Kitasatosporales</taxon>
        <taxon>Streptomycetaceae</taxon>
        <taxon>Actinacidiphila</taxon>
    </lineage>
</organism>
<dbReference type="EMBL" id="JAINZZ010000026">
    <property type="protein sequence ID" value="MBY8880018.1"/>
    <property type="molecule type" value="Genomic_DNA"/>
</dbReference>
<dbReference type="InterPro" id="IPR045991">
    <property type="entry name" value="DUF5947"/>
</dbReference>
<gene>
    <name evidence="1" type="ORF">K7862_20635</name>
</gene>
<sequence length="218" mass="23664">MSALGAAPGLRRYLVPRSATADERCELCSTGLGPEHRHLVDVERRSLACACLACAILFDRPGAGGGRFRTIPDRYLADPAWRTDPVAWHALGIPVDMAFFFRNSRLGRVVALYPSPAGATENEIEPAAWEAAFGASALARAMEDDVEALLVRRQDARGTCHLVPVDVAYQLVGRLRLHWQGFDGGTRVRTEVAAFFDDVHRRAVVVPAMAGEGGNVLD</sequence>
<dbReference type="RefSeq" id="WP_222964640.1">
    <property type="nucleotide sequence ID" value="NZ_JAINZZ010000026.1"/>
</dbReference>
<proteinExistence type="predicted"/>
<evidence type="ECO:0000313" key="1">
    <source>
        <dbReference type="EMBL" id="MBY8880018.1"/>
    </source>
</evidence>
<reference evidence="1 2" key="1">
    <citation type="submission" date="2021-08" db="EMBL/GenBank/DDBJ databases">
        <title>WGS of actinomycetes from Thailand.</title>
        <authorList>
            <person name="Thawai C."/>
        </authorList>
    </citation>
    <scope>NUCLEOTIDE SEQUENCE [LARGE SCALE GENOMIC DNA]</scope>
    <source>
        <strain evidence="1 2">PLK6-54</strain>
    </source>
</reference>
<keyword evidence="2" id="KW-1185">Reference proteome</keyword>
<protein>
    <submittedName>
        <fullName evidence="1">DUF5947 family protein</fullName>
    </submittedName>
</protein>
<accession>A0ABS7QA33</accession>
<evidence type="ECO:0000313" key="2">
    <source>
        <dbReference type="Proteomes" id="UP000778578"/>
    </source>
</evidence>
<comment type="caution">
    <text evidence="1">The sequence shown here is derived from an EMBL/GenBank/DDBJ whole genome shotgun (WGS) entry which is preliminary data.</text>
</comment>
<name>A0ABS7QA33_9ACTN</name>
<dbReference type="Pfam" id="PF19372">
    <property type="entry name" value="DUF5947"/>
    <property type="match status" value="1"/>
</dbReference>
<dbReference type="Proteomes" id="UP000778578">
    <property type="component" value="Unassembled WGS sequence"/>
</dbReference>